<organism evidence="8 9">
    <name type="scientific">Alterirhizorhabdus solaris</name>
    <dbReference type="NCBI Taxonomy" id="2529389"/>
    <lineage>
        <taxon>Bacteria</taxon>
        <taxon>Pseudomonadati</taxon>
        <taxon>Pseudomonadota</taxon>
        <taxon>Alphaproteobacteria</taxon>
        <taxon>Sphingomonadales</taxon>
        <taxon>Rhizorhabdaceae</taxon>
        <taxon>Alterirhizorhabdus</taxon>
    </lineage>
</organism>
<feature type="non-terminal residue" evidence="8">
    <location>
        <position position="1"/>
    </location>
</feature>
<keyword evidence="5 6" id="KW-0720">Serine protease</keyword>
<dbReference type="RefSeq" id="WP_145154108.1">
    <property type="nucleotide sequence ID" value="NZ_VNIM01000077.1"/>
</dbReference>
<dbReference type="InterPro" id="IPR000209">
    <property type="entry name" value="Peptidase_S8/S53_dom"/>
</dbReference>
<comment type="similarity">
    <text evidence="1 6">Belongs to the peptidase S8 family.</text>
</comment>
<feature type="active site" description="Charge relay system" evidence="6">
    <location>
        <position position="47"/>
    </location>
</feature>
<evidence type="ECO:0000313" key="8">
    <source>
        <dbReference type="EMBL" id="TVV71857.1"/>
    </source>
</evidence>
<dbReference type="InterPro" id="IPR050131">
    <property type="entry name" value="Peptidase_S8_subtilisin-like"/>
</dbReference>
<dbReference type="PROSITE" id="PS00138">
    <property type="entry name" value="SUBTILASE_SER"/>
    <property type="match status" value="1"/>
</dbReference>
<dbReference type="EMBL" id="VNIM01000077">
    <property type="protein sequence ID" value="TVV71857.1"/>
    <property type="molecule type" value="Genomic_DNA"/>
</dbReference>
<dbReference type="AlphaFoldDB" id="A0A558QXS2"/>
<dbReference type="InterPro" id="IPR022398">
    <property type="entry name" value="Peptidase_S8_His-AS"/>
</dbReference>
<name>A0A558QXS2_9SPHN</name>
<dbReference type="Gene3D" id="3.40.50.200">
    <property type="entry name" value="Peptidase S8/S53 domain"/>
    <property type="match status" value="1"/>
</dbReference>
<dbReference type="GO" id="GO:0006508">
    <property type="term" value="P:proteolysis"/>
    <property type="evidence" value="ECO:0007669"/>
    <property type="project" value="UniProtKB-KW"/>
</dbReference>
<proteinExistence type="inferred from homology"/>
<evidence type="ECO:0000256" key="6">
    <source>
        <dbReference type="PROSITE-ProRule" id="PRU01240"/>
    </source>
</evidence>
<dbReference type="Proteomes" id="UP000318681">
    <property type="component" value="Unassembled WGS sequence"/>
</dbReference>
<dbReference type="PANTHER" id="PTHR43806">
    <property type="entry name" value="PEPTIDASE S8"/>
    <property type="match status" value="1"/>
</dbReference>
<keyword evidence="9" id="KW-1185">Reference proteome</keyword>
<protein>
    <submittedName>
        <fullName evidence="8">S8 family serine peptidase</fullName>
    </submittedName>
</protein>
<dbReference type="InterPro" id="IPR034061">
    <property type="entry name" value="Peptidases_S8_Autotransporter"/>
</dbReference>
<keyword evidence="4 6" id="KW-0378">Hydrolase</keyword>
<dbReference type="PRINTS" id="PR00723">
    <property type="entry name" value="SUBTILISIN"/>
</dbReference>
<dbReference type="InterPro" id="IPR036852">
    <property type="entry name" value="Peptidase_S8/S53_dom_sf"/>
</dbReference>
<evidence type="ECO:0000256" key="2">
    <source>
        <dbReference type="ARBA" id="ARBA00022670"/>
    </source>
</evidence>
<sequence length="714" mass="72089">VVPTTPSTPTNFNTSEYRASGGLVQASAITAYDAGFTGRGVVAAIVDGGIDTGNADFAGRISNASADVGGSRGTIKDEGGHGTAVAGVLGAARNDSGPLGIAFDATLLIARSDTPGTCATSDGCKHTDTAIARGVDLATQNNARVINLSLGGSAADATLRAAIARATAAGIVVVIAGGNDARADPDALAQIANDDTIARGLVVIAGATNQAGDIATFSNRAGNGATHYLMALGERVLSYDENGALFLFNGTSFSAPLISGAVALLAQAFPNLTGQQIVQLLYSTAADLGTGGIDTTYGRGVLNLSRAFRPQGQTSLAGTAVAVSLEGNGMLSAAMGDAAMKSGASAVLLDGYGRAYGYALGSSLARPAPALRLAPALAGGLHSVSFSRDGSVAAVSIAGDTSSTVERLTLAPGEARQARAVAGMVASRLSPDLAVAFGFAQGGRALGDTLRGQSGGAFLIAADPLAAPGFERRAGNAMALRHTVGRLGLTFAVEQGDALTPRTATFSARRQDRLRGGYAMLGVTLDRAIGPLALNAGVSRLRESDTVLGARFGTAFGAGGAITDFADASATLTPGDGWAIGASVRRGWTRMAAGGVSTGGSLHSGGHAIDIARTGLFGRRDRLGLRLAQPLRVASGGYALSLPVDYDYASGTARFAATRLDLSPQGRERDVEASWATPLLAGWLTTNLFWRRDPGHIAAAPDDVGGALRFARRF</sequence>
<evidence type="ECO:0000256" key="4">
    <source>
        <dbReference type="ARBA" id="ARBA00022801"/>
    </source>
</evidence>
<dbReference type="OrthoDB" id="5405281at2"/>
<feature type="active site" description="Charge relay system" evidence="6">
    <location>
        <position position="252"/>
    </location>
</feature>
<reference evidence="8 9" key="1">
    <citation type="submission" date="2019-07" db="EMBL/GenBank/DDBJ databases">
        <title>Sphingomonas solaris sp. nov., isolated from a solar panel from Boston, Massachusetts.</title>
        <authorList>
            <person name="Tanner K."/>
            <person name="Pascual J."/>
            <person name="Mancuso C."/>
            <person name="Pereto J."/>
            <person name="Khalil A."/>
            <person name="Vilanova C."/>
        </authorList>
    </citation>
    <scope>NUCLEOTIDE SEQUENCE [LARGE SCALE GENOMIC DNA]</scope>
    <source>
        <strain evidence="8 9">R4DWN</strain>
    </source>
</reference>
<dbReference type="PANTHER" id="PTHR43806:SF11">
    <property type="entry name" value="CEREVISIN-RELATED"/>
    <property type="match status" value="1"/>
</dbReference>
<keyword evidence="2 6" id="KW-0645">Protease</keyword>
<gene>
    <name evidence="8" type="ORF">FOY91_15825</name>
</gene>
<feature type="active site" description="Charge relay system" evidence="6">
    <location>
        <position position="81"/>
    </location>
</feature>
<evidence type="ECO:0000256" key="3">
    <source>
        <dbReference type="ARBA" id="ARBA00022729"/>
    </source>
</evidence>
<dbReference type="Pfam" id="PF00082">
    <property type="entry name" value="Peptidase_S8"/>
    <property type="match status" value="1"/>
</dbReference>
<dbReference type="InterPro" id="IPR023828">
    <property type="entry name" value="Peptidase_S8_Ser-AS"/>
</dbReference>
<comment type="caution">
    <text evidence="8">The sequence shown here is derived from an EMBL/GenBank/DDBJ whole genome shotgun (WGS) entry which is preliminary data.</text>
</comment>
<feature type="domain" description="Peptidase S8/S53" evidence="7">
    <location>
        <begin position="38"/>
        <end position="300"/>
    </location>
</feature>
<dbReference type="CDD" id="cd04848">
    <property type="entry name" value="Peptidases_S8_Autotransporter_serine_protease_like"/>
    <property type="match status" value="1"/>
</dbReference>
<dbReference type="GO" id="GO:0004252">
    <property type="term" value="F:serine-type endopeptidase activity"/>
    <property type="evidence" value="ECO:0007669"/>
    <property type="project" value="UniProtKB-UniRule"/>
</dbReference>
<dbReference type="PROSITE" id="PS00137">
    <property type="entry name" value="SUBTILASE_HIS"/>
    <property type="match status" value="1"/>
</dbReference>
<dbReference type="SUPFAM" id="SSF52743">
    <property type="entry name" value="Subtilisin-like"/>
    <property type="match status" value="1"/>
</dbReference>
<dbReference type="PROSITE" id="PS51892">
    <property type="entry name" value="SUBTILASE"/>
    <property type="match status" value="1"/>
</dbReference>
<evidence type="ECO:0000256" key="1">
    <source>
        <dbReference type="ARBA" id="ARBA00011073"/>
    </source>
</evidence>
<evidence type="ECO:0000259" key="7">
    <source>
        <dbReference type="Pfam" id="PF00082"/>
    </source>
</evidence>
<evidence type="ECO:0000313" key="9">
    <source>
        <dbReference type="Proteomes" id="UP000318681"/>
    </source>
</evidence>
<dbReference type="InterPro" id="IPR015500">
    <property type="entry name" value="Peptidase_S8_subtilisin-rel"/>
</dbReference>
<evidence type="ECO:0000256" key="5">
    <source>
        <dbReference type="ARBA" id="ARBA00022825"/>
    </source>
</evidence>
<keyword evidence="3" id="KW-0732">Signal</keyword>
<accession>A0A558QXS2</accession>